<dbReference type="PANTHER" id="PTHR42824">
    <property type="entry name" value="GLUTAMINE AMIDOTRANSFERASE"/>
    <property type="match status" value="1"/>
</dbReference>
<dbReference type="Proteomes" id="UP000177026">
    <property type="component" value="Unassembled WGS sequence"/>
</dbReference>
<gene>
    <name evidence="1" type="ORF">A2866_00990</name>
</gene>
<comment type="caution">
    <text evidence="1">The sequence shown here is derived from an EMBL/GenBank/DDBJ whole genome shotgun (WGS) entry which is preliminary data.</text>
</comment>
<dbReference type="Gene3D" id="3.60.20.10">
    <property type="entry name" value="Glutamine Phosphoribosylpyrophosphate, subunit 1, domain 1"/>
    <property type="match status" value="1"/>
</dbReference>
<evidence type="ECO:0000313" key="2">
    <source>
        <dbReference type="Proteomes" id="UP000177026"/>
    </source>
</evidence>
<dbReference type="SUPFAM" id="SSF56235">
    <property type="entry name" value="N-terminal nucleophile aminohydrolases (Ntn hydrolases)"/>
    <property type="match status" value="1"/>
</dbReference>
<accession>A0A1F7GMS6</accession>
<dbReference type="PANTHER" id="PTHR42824:SF1">
    <property type="entry name" value="GLUTAMINE AMIDOTRANSFERASE YAFJ-RELATED"/>
    <property type="match status" value="1"/>
</dbReference>
<evidence type="ECO:0008006" key="3">
    <source>
        <dbReference type="Google" id="ProtNLM"/>
    </source>
</evidence>
<dbReference type="InterPro" id="IPR029055">
    <property type="entry name" value="Ntn_hydrolases_N"/>
</dbReference>
<dbReference type="AlphaFoldDB" id="A0A1F7GMS6"/>
<proteinExistence type="predicted"/>
<dbReference type="EMBL" id="MFZI01000040">
    <property type="protein sequence ID" value="OGK20085.1"/>
    <property type="molecule type" value="Genomic_DNA"/>
</dbReference>
<name>A0A1F7GMS6_9BACT</name>
<protein>
    <recommendedName>
        <fullName evidence="3">Glutamine amidotransferase type-2 domain-containing protein</fullName>
    </recommendedName>
</protein>
<reference evidence="1 2" key="1">
    <citation type="journal article" date="2016" name="Nat. Commun.">
        <title>Thousands of microbial genomes shed light on interconnected biogeochemical processes in an aquifer system.</title>
        <authorList>
            <person name="Anantharaman K."/>
            <person name="Brown C.T."/>
            <person name="Hug L.A."/>
            <person name="Sharon I."/>
            <person name="Castelle C.J."/>
            <person name="Probst A.J."/>
            <person name="Thomas B.C."/>
            <person name="Singh A."/>
            <person name="Wilkins M.J."/>
            <person name="Karaoz U."/>
            <person name="Brodie E.L."/>
            <person name="Williams K.H."/>
            <person name="Hubbard S.S."/>
            <person name="Banfield J.F."/>
        </authorList>
    </citation>
    <scope>NUCLEOTIDE SEQUENCE [LARGE SCALE GENOMIC DNA]</scope>
</reference>
<sequence>MLNLVQHLVLNQIPKRVRDDNELLMCRFLIAKSTKPIRPSKILEAFASMAKKGKAFDGDWQGDGWGIAWMSDDSTWKIYKSLSPIWEEEKKFEDFPETNLFAIHARSASFPQHKNNLEFNQPYISDSTLFVFNGLLKGVRLPFSVSGTIGTQKIWALLQDELKNKNPKDALNKVKDLLIKHMREIQALNIGMIYGGDLFSVNYFTKHRNYYTLQRFFYKTTDIICSEKLKELEFNL</sequence>
<organism evidence="1 2">
    <name type="scientific">Candidatus Roizmanbacteria bacterium RIFCSPHIGHO2_01_FULL_39_8</name>
    <dbReference type="NCBI Taxonomy" id="1802033"/>
    <lineage>
        <taxon>Bacteria</taxon>
        <taxon>Candidatus Roizmaniibacteriota</taxon>
    </lineage>
</organism>
<evidence type="ECO:0000313" key="1">
    <source>
        <dbReference type="EMBL" id="OGK20085.1"/>
    </source>
</evidence>